<name>A0A9N9G2Z2_9GLOM</name>
<dbReference type="AlphaFoldDB" id="A0A9N9G2Z2"/>
<sequence>MSIKITTSLRECNKQVNSTNPAKPMRVNRPAQLATSAPSSPSVISFLSVEKIFYEPEISFWIRIKPFSDCNLISGLIDPLYY</sequence>
<reference evidence="1" key="1">
    <citation type="submission" date="2021-06" db="EMBL/GenBank/DDBJ databases">
        <authorList>
            <person name="Kallberg Y."/>
            <person name="Tangrot J."/>
            <person name="Rosling A."/>
        </authorList>
    </citation>
    <scope>NUCLEOTIDE SEQUENCE</scope>
    <source>
        <strain evidence="1">FL130A</strain>
    </source>
</reference>
<accession>A0A9N9G2Z2</accession>
<proteinExistence type="predicted"/>
<dbReference type="EMBL" id="CAJVPS010002663">
    <property type="protein sequence ID" value="CAG8573594.1"/>
    <property type="molecule type" value="Genomic_DNA"/>
</dbReference>
<dbReference type="Proteomes" id="UP000789508">
    <property type="component" value="Unassembled WGS sequence"/>
</dbReference>
<gene>
    <name evidence="1" type="ORF">ALEPTO_LOCUS6929</name>
</gene>
<comment type="caution">
    <text evidence="1">The sequence shown here is derived from an EMBL/GenBank/DDBJ whole genome shotgun (WGS) entry which is preliminary data.</text>
</comment>
<keyword evidence="2" id="KW-1185">Reference proteome</keyword>
<evidence type="ECO:0000313" key="2">
    <source>
        <dbReference type="Proteomes" id="UP000789508"/>
    </source>
</evidence>
<evidence type="ECO:0000313" key="1">
    <source>
        <dbReference type="EMBL" id="CAG8573594.1"/>
    </source>
</evidence>
<organism evidence="1 2">
    <name type="scientific">Ambispora leptoticha</name>
    <dbReference type="NCBI Taxonomy" id="144679"/>
    <lineage>
        <taxon>Eukaryota</taxon>
        <taxon>Fungi</taxon>
        <taxon>Fungi incertae sedis</taxon>
        <taxon>Mucoromycota</taxon>
        <taxon>Glomeromycotina</taxon>
        <taxon>Glomeromycetes</taxon>
        <taxon>Archaeosporales</taxon>
        <taxon>Ambisporaceae</taxon>
        <taxon>Ambispora</taxon>
    </lineage>
</organism>
<protein>
    <submittedName>
        <fullName evidence="1">5799_t:CDS:1</fullName>
    </submittedName>
</protein>